<protein>
    <submittedName>
        <fullName evidence="11">Cytochrome P450</fullName>
    </submittedName>
</protein>
<evidence type="ECO:0000256" key="6">
    <source>
        <dbReference type="ARBA" id="ARBA00023004"/>
    </source>
</evidence>
<dbReference type="AlphaFoldDB" id="A0A9P9JHK4"/>
<keyword evidence="12" id="KW-1185">Reference proteome</keyword>
<keyword evidence="6 8" id="KW-0408">Iron</keyword>
<feature type="transmembrane region" description="Helical" evidence="10">
    <location>
        <begin position="12"/>
        <end position="32"/>
    </location>
</feature>
<comment type="cofactor">
    <cofactor evidence="1 8">
        <name>heme</name>
        <dbReference type="ChEBI" id="CHEBI:30413"/>
    </cofactor>
</comment>
<dbReference type="GO" id="GO:0016705">
    <property type="term" value="F:oxidoreductase activity, acting on paired donors, with incorporation or reduction of molecular oxygen"/>
    <property type="evidence" value="ECO:0007669"/>
    <property type="project" value="InterPro"/>
</dbReference>
<dbReference type="OrthoDB" id="1844152at2759"/>
<evidence type="ECO:0000256" key="5">
    <source>
        <dbReference type="ARBA" id="ARBA00023002"/>
    </source>
</evidence>
<evidence type="ECO:0000313" key="12">
    <source>
        <dbReference type="Proteomes" id="UP000738349"/>
    </source>
</evidence>
<feature type="binding site" description="axial binding residue" evidence="8">
    <location>
        <position position="477"/>
    </location>
    <ligand>
        <name>heme</name>
        <dbReference type="ChEBI" id="CHEBI:30413"/>
    </ligand>
    <ligandPart>
        <name>Fe</name>
        <dbReference type="ChEBI" id="CHEBI:18248"/>
    </ligandPart>
</feature>
<dbReference type="InterPro" id="IPR002403">
    <property type="entry name" value="Cyt_P450_E_grp-IV"/>
</dbReference>
<accession>A0A9P9JHK4</accession>
<keyword evidence="7 9" id="KW-0503">Monooxygenase</keyword>
<evidence type="ECO:0000256" key="1">
    <source>
        <dbReference type="ARBA" id="ARBA00001971"/>
    </source>
</evidence>
<dbReference type="Proteomes" id="UP000738349">
    <property type="component" value="Unassembled WGS sequence"/>
</dbReference>
<reference evidence="11" key="1">
    <citation type="journal article" date="2021" name="Nat. Commun.">
        <title>Genetic determinants of endophytism in the Arabidopsis root mycobiome.</title>
        <authorList>
            <person name="Mesny F."/>
            <person name="Miyauchi S."/>
            <person name="Thiergart T."/>
            <person name="Pickel B."/>
            <person name="Atanasova L."/>
            <person name="Karlsson M."/>
            <person name="Huettel B."/>
            <person name="Barry K.W."/>
            <person name="Haridas S."/>
            <person name="Chen C."/>
            <person name="Bauer D."/>
            <person name="Andreopoulos W."/>
            <person name="Pangilinan J."/>
            <person name="LaButti K."/>
            <person name="Riley R."/>
            <person name="Lipzen A."/>
            <person name="Clum A."/>
            <person name="Drula E."/>
            <person name="Henrissat B."/>
            <person name="Kohler A."/>
            <person name="Grigoriev I.V."/>
            <person name="Martin F.M."/>
            <person name="Hacquard S."/>
        </authorList>
    </citation>
    <scope>NUCLEOTIDE SEQUENCE</scope>
    <source>
        <strain evidence="11">MPI-CAGE-AT-0147</strain>
    </source>
</reference>
<evidence type="ECO:0000256" key="9">
    <source>
        <dbReference type="RuleBase" id="RU000461"/>
    </source>
</evidence>
<dbReference type="GO" id="GO:0004497">
    <property type="term" value="F:monooxygenase activity"/>
    <property type="evidence" value="ECO:0007669"/>
    <property type="project" value="UniProtKB-KW"/>
</dbReference>
<name>A0A9P9JHK4_9HYPO</name>
<evidence type="ECO:0000256" key="8">
    <source>
        <dbReference type="PIRSR" id="PIRSR602403-1"/>
    </source>
</evidence>
<organism evidence="11 12">
    <name type="scientific">Dactylonectria macrodidyma</name>
    <dbReference type="NCBI Taxonomy" id="307937"/>
    <lineage>
        <taxon>Eukaryota</taxon>
        <taxon>Fungi</taxon>
        <taxon>Dikarya</taxon>
        <taxon>Ascomycota</taxon>
        <taxon>Pezizomycotina</taxon>
        <taxon>Sordariomycetes</taxon>
        <taxon>Hypocreomycetidae</taxon>
        <taxon>Hypocreales</taxon>
        <taxon>Nectriaceae</taxon>
        <taxon>Dactylonectria</taxon>
    </lineage>
</organism>
<evidence type="ECO:0000256" key="7">
    <source>
        <dbReference type="ARBA" id="ARBA00023033"/>
    </source>
</evidence>
<dbReference type="Gene3D" id="1.10.630.10">
    <property type="entry name" value="Cytochrome P450"/>
    <property type="match status" value="1"/>
</dbReference>
<keyword evidence="4 8" id="KW-0479">Metal-binding</keyword>
<sequence length="540" mass="61340">MAPVLVEHLPRVASVLGVTSIAVAGLVLLFLIERYVLDVPYPQGISIIGQPEGSRRLSLRTRLRYHTDCEGLFREAYNDYVKKGKPVVIPGFGFRKEVIMPQSLMKWVLAQPDNVLSVEEAFVEVDQVRWGMGHEKFVSDAWQGMLVKTEMNQVLEAICAAMNNELGVVFDKHFGTDTANWKEIDLDSTIPIIIAQAASRFTVGLPLCRDEGYLRNCLKINEWFIINAGVTGGTPRILQPLVGLLINIPTRRLLWKMNKWFNPLWKKRLGLLPVDPKDPDHEEPQDHLQMILRYAQRERQHELYDFPTMLRRLAATNFGAMHQTKIQVTNLILNVLGSDAEYNTIAVLRDEVDRILGDDKDAAWTKAKVNSMTRADSVSRETLRLQSFGGRAIFRKVLASNVETPGGYHLPKNTLLSFLSQPAHTDEDKLDDATKYDPFRFSRLRELAESRNEKIAPVSLVSTSPEFLPFGHGKHACPGRFLIDFELKMILAYVLRNYDIAFAEEHGGKRPPNIWLTEAVVPPGGVKIRVKRRERRTENQ</sequence>
<proteinExistence type="inferred from homology"/>
<keyword evidence="10" id="KW-0472">Membrane</keyword>
<dbReference type="SUPFAM" id="SSF48264">
    <property type="entry name" value="Cytochrome P450"/>
    <property type="match status" value="1"/>
</dbReference>
<keyword evidence="5 9" id="KW-0560">Oxidoreductase</keyword>
<gene>
    <name evidence="11" type="ORF">EDB81DRAFT_678431</name>
</gene>
<keyword evidence="3 8" id="KW-0349">Heme</keyword>
<dbReference type="CDD" id="cd11041">
    <property type="entry name" value="CYP503A1-like"/>
    <property type="match status" value="1"/>
</dbReference>
<evidence type="ECO:0000313" key="11">
    <source>
        <dbReference type="EMBL" id="KAH7171379.1"/>
    </source>
</evidence>
<dbReference type="PRINTS" id="PR00465">
    <property type="entry name" value="EP450IV"/>
</dbReference>
<dbReference type="PROSITE" id="PS00086">
    <property type="entry name" value="CYTOCHROME_P450"/>
    <property type="match status" value="1"/>
</dbReference>
<evidence type="ECO:0000256" key="2">
    <source>
        <dbReference type="ARBA" id="ARBA00010617"/>
    </source>
</evidence>
<dbReference type="InterPro" id="IPR017972">
    <property type="entry name" value="Cyt_P450_CS"/>
</dbReference>
<comment type="similarity">
    <text evidence="2 9">Belongs to the cytochrome P450 family.</text>
</comment>
<dbReference type="InterPro" id="IPR001128">
    <property type="entry name" value="Cyt_P450"/>
</dbReference>
<dbReference type="InterPro" id="IPR036396">
    <property type="entry name" value="Cyt_P450_sf"/>
</dbReference>
<dbReference type="PANTHER" id="PTHR46206">
    <property type="entry name" value="CYTOCHROME P450"/>
    <property type="match status" value="1"/>
</dbReference>
<evidence type="ECO:0000256" key="4">
    <source>
        <dbReference type="ARBA" id="ARBA00022723"/>
    </source>
</evidence>
<dbReference type="Pfam" id="PF00067">
    <property type="entry name" value="p450"/>
    <property type="match status" value="1"/>
</dbReference>
<dbReference type="GO" id="GO:0020037">
    <property type="term" value="F:heme binding"/>
    <property type="evidence" value="ECO:0007669"/>
    <property type="project" value="InterPro"/>
</dbReference>
<keyword evidence="10" id="KW-0812">Transmembrane</keyword>
<evidence type="ECO:0000256" key="10">
    <source>
        <dbReference type="SAM" id="Phobius"/>
    </source>
</evidence>
<dbReference type="GO" id="GO:0005506">
    <property type="term" value="F:iron ion binding"/>
    <property type="evidence" value="ECO:0007669"/>
    <property type="project" value="InterPro"/>
</dbReference>
<evidence type="ECO:0000256" key="3">
    <source>
        <dbReference type="ARBA" id="ARBA00022617"/>
    </source>
</evidence>
<comment type="caution">
    <text evidence="11">The sequence shown here is derived from an EMBL/GenBank/DDBJ whole genome shotgun (WGS) entry which is preliminary data.</text>
</comment>
<dbReference type="PANTHER" id="PTHR46206:SF1">
    <property type="entry name" value="P450, PUTATIVE (EUROFUNG)-RELATED"/>
    <property type="match status" value="1"/>
</dbReference>
<dbReference type="EMBL" id="JAGMUV010000002">
    <property type="protein sequence ID" value="KAH7171379.1"/>
    <property type="molecule type" value="Genomic_DNA"/>
</dbReference>
<keyword evidence="10" id="KW-1133">Transmembrane helix</keyword>